<feature type="compositionally biased region" description="Basic and acidic residues" evidence="1">
    <location>
        <begin position="98"/>
        <end position="115"/>
    </location>
</feature>
<dbReference type="AlphaFoldDB" id="A0A6J4NBN3"/>
<feature type="non-terminal residue" evidence="2">
    <location>
        <position position="203"/>
    </location>
</feature>
<feature type="non-terminal residue" evidence="2">
    <location>
        <position position="1"/>
    </location>
</feature>
<gene>
    <name evidence="2" type="ORF">AVDCRST_MAG66-253</name>
</gene>
<sequence length="203" mass="22794">GAGRPARGRRGRRRRRRAGPDAVPGRLDRSPRAVAGRAARPRTGAAPRGRGARPGGGGGRAGPEEAQAGPRRHRGHGRRRGADRRRVLGRPAAGDDDGAVRGRGDERDRRRVELRHPRRHGRRLLRRRLLPGLHRRRRAAVPLQLRRHRHHRGARAGRHDRGAARGHPRDHALGPRPLAPRVQPRGVPRRPGRVRRRLVERQL</sequence>
<feature type="compositionally biased region" description="Basic and acidic residues" evidence="1">
    <location>
        <begin position="157"/>
        <end position="173"/>
    </location>
</feature>
<evidence type="ECO:0000256" key="1">
    <source>
        <dbReference type="SAM" id="MobiDB-lite"/>
    </source>
</evidence>
<proteinExistence type="predicted"/>
<feature type="compositionally biased region" description="Basic residues" evidence="1">
    <location>
        <begin position="187"/>
        <end position="196"/>
    </location>
</feature>
<feature type="compositionally biased region" description="Basic residues" evidence="1">
    <location>
        <begin position="1"/>
        <end position="17"/>
    </location>
</feature>
<evidence type="ECO:0000313" key="2">
    <source>
        <dbReference type="EMBL" id="CAA9380676.1"/>
    </source>
</evidence>
<name>A0A6J4NBN3_9PSEU</name>
<accession>A0A6J4NBN3</accession>
<dbReference type="EMBL" id="CADCUS010000038">
    <property type="protein sequence ID" value="CAA9380676.1"/>
    <property type="molecule type" value="Genomic_DNA"/>
</dbReference>
<organism evidence="2">
    <name type="scientific">uncultured Pseudonocardia sp</name>
    <dbReference type="NCBI Taxonomy" id="211455"/>
    <lineage>
        <taxon>Bacteria</taxon>
        <taxon>Bacillati</taxon>
        <taxon>Actinomycetota</taxon>
        <taxon>Actinomycetes</taxon>
        <taxon>Pseudonocardiales</taxon>
        <taxon>Pseudonocardiaceae</taxon>
        <taxon>Pseudonocardia</taxon>
        <taxon>environmental samples</taxon>
    </lineage>
</organism>
<feature type="compositionally biased region" description="Basic residues" evidence="1">
    <location>
        <begin position="70"/>
        <end position="83"/>
    </location>
</feature>
<feature type="region of interest" description="Disordered" evidence="1">
    <location>
        <begin position="145"/>
        <end position="203"/>
    </location>
</feature>
<feature type="compositionally biased region" description="Low complexity" evidence="1">
    <location>
        <begin position="32"/>
        <end position="49"/>
    </location>
</feature>
<feature type="region of interest" description="Disordered" evidence="1">
    <location>
        <begin position="1"/>
        <end position="119"/>
    </location>
</feature>
<feature type="compositionally biased region" description="Basic residues" evidence="1">
    <location>
        <begin position="145"/>
        <end position="156"/>
    </location>
</feature>
<feature type="compositionally biased region" description="Gly residues" evidence="1">
    <location>
        <begin position="52"/>
        <end position="61"/>
    </location>
</feature>
<reference evidence="2" key="1">
    <citation type="submission" date="2020-02" db="EMBL/GenBank/DDBJ databases">
        <authorList>
            <person name="Meier V. D."/>
        </authorList>
    </citation>
    <scope>NUCLEOTIDE SEQUENCE</scope>
    <source>
        <strain evidence="2">AVDCRST_MAG66</strain>
    </source>
</reference>
<protein>
    <submittedName>
        <fullName evidence="2">Uncharacterized protein</fullName>
    </submittedName>
</protein>